<comment type="caution">
    <text evidence="5">The sequence shown here is derived from an EMBL/GenBank/DDBJ whole genome shotgun (WGS) entry which is preliminary data.</text>
</comment>
<dbReference type="InterPro" id="IPR008991">
    <property type="entry name" value="Translation_prot_SH3-like_sf"/>
</dbReference>
<evidence type="ECO:0000256" key="1">
    <source>
        <dbReference type="ARBA" id="ARBA00005636"/>
    </source>
</evidence>
<organism evidence="5 6">
    <name type="scientific">Adineta ricciae</name>
    <name type="common">Rotifer</name>
    <dbReference type="NCBI Taxonomy" id="249248"/>
    <lineage>
        <taxon>Eukaryota</taxon>
        <taxon>Metazoa</taxon>
        <taxon>Spiralia</taxon>
        <taxon>Gnathifera</taxon>
        <taxon>Rotifera</taxon>
        <taxon>Eurotatoria</taxon>
        <taxon>Bdelloidea</taxon>
        <taxon>Adinetida</taxon>
        <taxon>Adinetidae</taxon>
        <taxon>Adineta</taxon>
    </lineage>
</organism>
<keyword evidence="6" id="KW-1185">Reference proteome</keyword>
<dbReference type="SUPFAM" id="SSF50104">
    <property type="entry name" value="Translation proteins SH3-like domain"/>
    <property type="match status" value="1"/>
</dbReference>
<proteinExistence type="inferred from homology"/>
<evidence type="ECO:0000259" key="4">
    <source>
        <dbReference type="SMART" id="SM01382"/>
    </source>
</evidence>
<evidence type="ECO:0000256" key="2">
    <source>
        <dbReference type="ARBA" id="ARBA00022980"/>
    </source>
</evidence>
<evidence type="ECO:0000256" key="3">
    <source>
        <dbReference type="ARBA" id="ARBA00023274"/>
    </source>
</evidence>
<dbReference type="GO" id="GO:0003735">
    <property type="term" value="F:structural constituent of ribosome"/>
    <property type="evidence" value="ECO:0007669"/>
    <property type="project" value="InterPro"/>
</dbReference>
<dbReference type="PANTHER" id="PTHR13691">
    <property type="entry name" value="RIBOSOMAL PROTEIN L2"/>
    <property type="match status" value="1"/>
</dbReference>
<dbReference type="AlphaFoldDB" id="A0A815IN89"/>
<reference evidence="5" key="1">
    <citation type="submission" date="2021-02" db="EMBL/GenBank/DDBJ databases">
        <authorList>
            <person name="Nowell W R."/>
        </authorList>
    </citation>
    <scope>NUCLEOTIDE SEQUENCE</scope>
</reference>
<keyword evidence="2" id="KW-0689">Ribosomal protein</keyword>
<accession>A0A815IN89</accession>
<protein>
    <recommendedName>
        <fullName evidence="4">Large ribosomal subunit protein uL2 C-terminal domain-containing protein</fullName>
    </recommendedName>
</protein>
<dbReference type="GO" id="GO:0022625">
    <property type="term" value="C:cytosolic large ribosomal subunit"/>
    <property type="evidence" value="ECO:0007669"/>
    <property type="project" value="TreeGrafter"/>
</dbReference>
<dbReference type="Proteomes" id="UP000663828">
    <property type="component" value="Unassembled WGS sequence"/>
</dbReference>
<comment type="similarity">
    <text evidence="1">Belongs to the universal ribosomal protein uL2 family.</text>
</comment>
<dbReference type="Pfam" id="PF03947">
    <property type="entry name" value="Ribosomal_L2_C"/>
    <property type="match status" value="1"/>
</dbReference>
<dbReference type="GO" id="GO:0002181">
    <property type="term" value="P:cytoplasmic translation"/>
    <property type="evidence" value="ECO:0007669"/>
    <property type="project" value="TreeGrafter"/>
</dbReference>
<dbReference type="InterPro" id="IPR002171">
    <property type="entry name" value="Ribosomal_uL2"/>
</dbReference>
<evidence type="ECO:0000313" key="5">
    <source>
        <dbReference type="EMBL" id="CAF1365912.1"/>
    </source>
</evidence>
<name>A0A815IN89_ADIRI</name>
<dbReference type="InterPro" id="IPR022669">
    <property type="entry name" value="Ribosomal_uL2_C"/>
</dbReference>
<keyword evidence="3" id="KW-0687">Ribonucleoprotein</keyword>
<evidence type="ECO:0000313" key="6">
    <source>
        <dbReference type="Proteomes" id="UP000663828"/>
    </source>
</evidence>
<dbReference type="PANTHER" id="PTHR13691:SF16">
    <property type="entry name" value="LARGE RIBOSOMAL SUBUNIT PROTEIN UL2"/>
    <property type="match status" value="1"/>
</dbReference>
<sequence length="134" mass="14644">MDQVVPGSVGYYPRCRRKELLVAAEGMYTGQFIYCDKNDNYATIVSHNPEGSKTKVKISLDAKKTLSSTNRSMIGIVAGGCRIDKSILTAGRSYHQYEAKQKIMASISRYATPGHKVGLIAVRRIGGTVQVEDG</sequence>
<dbReference type="EMBL" id="CAJNOR010002998">
    <property type="protein sequence ID" value="CAF1365912.1"/>
    <property type="molecule type" value="Genomic_DNA"/>
</dbReference>
<dbReference type="SMART" id="SM01382">
    <property type="entry name" value="Ribosomal_L2_C"/>
    <property type="match status" value="1"/>
</dbReference>
<feature type="domain" description="Large ribosomal subunit protein uL2 C-terminal" evidence="4">
    <location>
        <begin position="23"/>
        <end position="113"/>
    </location>
</feature>
<dbReference type="GO" id="GO:0003723">
    <property type="term" value="F:RNA binding"/>
    <property type="evidence" value="ECO:0007669"/>
    <property type="project" value="TreeGrafter"/>
</dbReference>
<gene>
    <name evidence="5" type="ORF">XAT740_LOCUS32273</name>
</gene>